<keyword evidence="4" id="KW-1185">Reference proteome</keyword>
<dbReference type="InterPro" id="IPR040348">
    <property type="entry name" value="POLAR-like"/>
</dbReference>
<dbReference type="Proteomes" id="UP000436088">
    <property type="component" value="Unassembled WGS sequence"/>
</dbReference>
<feature type="region of interest" description="Disordered" evidence="2">
    <location>
        <begin position="89"/>
        <end position="108"/>
    </location>
</feature>
<evidence type="ECO:0000313" key="3">
    <source>
        <dbReference type="EMBL" id="KAE8658278.1"/>
    </source>
</evidence>
<organism evidence="3 4">
    <name type="scientific">Hibiscus syriacus</name>
    <name type="common">Rose of Sharon</name>
    <dbReference type="NCBI Taxonomy" id="106335"/>
    <lineage>
        <taxon>Eukaryota</taxon>
        <taxon>Viridiplantae</taxon>
        <taxon>Streptophyta</taxon>
        <taxon>Embryophyta</taxon>
        <taxon>Tracheophyta</taxon>
        <taxon>Spermatophyta</taxon>
        <taxon>Magnoliopsida</taxon>
        <taxon>eudicotyledons</taxon>
        <taxon>Gunneridae</taxon>
        <taxon>Pentapetalae</taxon>
        <taxon>rosids</taxon>
        <taxon>malvids</taxon>
        <taxon>Malvales</taxon>
        <taxon>Malvaceae</taxon>
        <taxon>Malvoideae</taxon>
        <taxon>Hibiscus</taxon>
    </lineage>
</organism>
<proteinExistence type="predicted"/>
<feature type="compositionally biased region" description="Low complexity" evidence="2">
    <location>
        <begin position="241"/>
        <end position="257"/>
    </location>
</feature>
<dbReference type="PANTHER" id="PTHR33476">
    <property type="entry name" value="EMB|CAB62613.1"/>
    <property type="match status" value="1"/>
</dbReference>
<accession>A0A6A2WHT5</accession>
<sequence length="342" mass="39314">MMISTIISKTRLMMTNKRYGKVDVNPRNIQNLGAVTDSLFNPNPPRFTLLYSQEESLLLMDRCLGLNCSAPRRIAARFFSAIERRKVKTKGEGDDVAHPNQAAARPDLSSERCRTEANFNVVIGCFLLQLVAESKNELQKITELRIQMESVLKNVKEELRNEDLFISAKEIESNNGVQEGLNMEKVIFDQPLKFDDVPKEDSCLEGMDRLETELEVELERLELHFRSGKLSTNQPQDPIEESSVNSSSRSESMSYGEVVDPTEEDCPDLQPAVPPYELERRLHELLETRQEEQIRELEIALASAKQELRDKEKEIYWWKDTAQLMSMHVQEPSRYMVNMPTS</sequence>
<protein>
    <submittedName>
        <fullName evidence="3">Actin-binding FH2 protein isoform 1</fullName>
    </submittedName>
</protein>
<dbReference type="PANTHER" id="PTHR33476:SF22">
    <property type="entry name" value="PROTEIN POLAR LOCALIZATION DURING ASYMMETRIC DIVISION AND REDISTRIBUTION"/>
    <property type="match status" value="1"/>
</dbReference>
<dbReference type="GO" id="GO:0008356">
    <property type="term" value="P:asymmetric cell division"/>
    <property type="evidence" value="ECO:0007669"/>
    <property type="project" value="InterPro"/>
</dbReference>
<name>A0A6A2WHT5_HIBSY</name>
<dbReference type="EMBL" id="VEPZ02001745">
    <property type="protein sequence ID" value="KAE8658278.1"/>
    <property type="molecule type" value="Genomic_DNA"/>
</dbReference>
<gene>
    <name evidence="3" type="ORF">F3Y22_tig00116972pilonHSYRG00006</name>
</gene>
<feature type="coiled-coil region" evidence="1">
    <location>
        <begin position="287"/>
        <end position="314"/>
    </location>
</feature>
<evidence type="ECO:0000256" key="2">
    <source>
        <dbReference type="SAM" id="MobiDB-lite"/>
    </source>
</evidence>
<feature type="region of interest" description="Disordered" evidence="2">
    <location>
        <begin position="227"/>
        <end position="267"/>
    </location>
</feature>
<comment type="caution">
    <text evidence="3">The sequence shown here is derived from an EMBL/GenBank/DDBJ whole genome shotgun (WGS) entry which is preliminary data.</text>
</comment>
<keyword evidence="1" id="KW-0175">Coiled coil</keyword>
<reference evidence="3" key="1">
    <citation type="submission" date="2019-09" db="EMBL/GenBank/DDBJ databases">
        <title>Draft genome information of white flower Hibiscus syriacus.</title>
        <authorList>
            <person name="Kim Y.-M."/>
        </authorList>
    </citation>
    <scope>NUCLEOTIDE SEQUENCE [LARGE SCALE GENOMIC DNA]</scope>
    <source>
        <strain evidence="3">YM2019G1</strain>
    </source>
</reference>
<evidence type="ECO:0000256" key="1">
    <source>
        <dbReference type="SAM" id="Coils"/>
    </source>
</evidence>
<evidence type="ECO:0000313" key="4">
    <source>
        <dbReference type="Proteomes" id="UP000436088"/>
    </source>
</evidence>
<dbReference type="AlphaFoldDB" id="A0A6A2WHT5"/>